<dbReference type="SUPFAM" id="SSF55729">
    <property type="entry name" value="Acyl-CoA N-acyltransferases (Nat)"/>
    <property type="match status" value="1"/>
</dbReference>
<reference evidence="2" key="1">
    <citation type="submission" date="2023-05" db="EMBL/GenBank/DDBJ databases">
        <title>Comparative genomics of Bacillaceae isolates and their secondary metabolite potential.</title>
        <authorList>
            <person name="Song L."/>
            <person name="Nielsen L.J."/>
            <person name="Mohite O."/>
            <person name="Xu X."/>
            <person name="Weber T."/>
            <person name="Kovacs A.T."/>
        </authorList>
    </citation>
    <scope>NUCLEOTIDE SEQUENCE</scope>
    <source>
        <strain evidence="2">XLM17</strain>
    </source>
</reference>
<dbReference type="InterPro" id="IPR016181">
    <property type="entry name" value="Acyl_CoA_acyltransferase"/>
</dbReference>
<dbReference type="KEGG" id="nnv:QNH39_24980"/>
<dbReference type="Gene3D" id="3.40.630.30">
    <property type="match status" value="1"/>
</dbReference>
<feature type="domain" description="N-acetyltransferase" evidence="1">
    <location>
        <begin position="4"/>
        <end position="156"/>
    </location>
</feature>
<dbReference type="EMBL" id="CP126114">
    <property type="protein sequence ID" value="WHY85816.1"/>
    <property type="molecule type" value="Genomic_DNA"/>
</dbReference>
<dbReference type="Proteomes" id="UP001178288">
    <property type="component" value="Chromosome"/>
</dbReference>
<keyword evidence="3" id="KW-1185">Reference proteome</keyword>
<dbReference type="PROSITE" id="PS51186">
    <property type="entry name" value="GNAT"/>
    <property type="match status" value="1"/>
</dbReference>
<accession>A0AA95MLC5</accession>
<dbReference type="Pfam" id="PF00583">
    <property type="entry name" value="Acetyltransf_1"/>
    <property type="match status" value="1"/>
</dbReference>
<evidence type="ECO:0000313" key="3">
    <source>
        <dbReference type="Proteomes" id="UP001178288"/>
    </source>
</evidence>
<evidence type="ECO:0000259" key="1">
    <source>
        <dbReference type="PROSITE" id="PS51186"/>
    </source>
</evidence>
<evidence type="ECO:0000313" key="2">
    <source>
        <dbReference type="EMBL" id="WHY85816.1"/>
    </source>
</evidence>
<dbReference type="InterPro" id="IPR000182">
    <property type="entry name" value="GNAT_dom"/>
</dbReference>
<organism evidence="2 3">
    <name type="scientific">Neobacillus novalis</name>
    <dbReference type="NCBI Taxonomy" id="220687"/>
    <lineage>
        <taxon>Bacteria</taxon>
        <taxon>Bacillati</taxon>
        <taxon>Bacillota</taxon>
        <taxon>Bacilli</taxon>
        <taxon>Bacillales</taxon>
        <taxon>Bacillaceae</taxon>
        <taxon>Neobacillus</taxon>
    </lineage>
</organism>
<dbReference type="RefSeq" id="WP_066092877.1">
    <property type="nucleotide sequence ID" value="NZ_CP126114.1"/>
</dbReference>
<proteinExistence type="predicted"/>
<dbReference type="AlphaFoldDB" id="A0AA95MLC5"/>
<sequence>MEKVELKHVSNDYLEVLNSFELPEEQVQFTALPRKILQVAEGQHRIVILSENEPVGFFLLHSTERVKEYSDNPNAMLLTALSVNHAKQGKGYAKQGMLLLSDFVKAEFPTCDEIVLAVNHKNIPAQRLYSRVGFEDTGKRRMGSIGEQFIMNLLLQNT</sequence>
<gene>
    <name evidence="2" type="ORF">QNH39_24980</name>
</gene>
<protein>
    <submittedName>
        <fullName evidence="2">GNAT family N-acetyltransferase</fullName>
    </submittedName>
</protein>
<dbReference type="GO" id="GO:0016747">
    <property type="term" value="F:acyltransferase activity, transferring groups other than amino-acyl groups"/>
    <property type="evidence" value="ECO:0007669"/>
    <property type="project" value="InterPro"/>
</dbReference>
<name>A0AA95MLC5_9BACI</name>